<evidence type="ECO:0000313" key="2">
    <source>
        <dbReference type="EMBL" id="CAE8678259.1"/>
    </source>
</evidence>
<feature type="compositionally biased region" description="Basic and acidic residues" evidence="1">
    <location>
        <begin position="46"/>
        <end position="64"/>
    </location>
</feature>
<reference evidence="2" key="1">
    <citation type="submission" date="2021-02" db="EMBL/GenBank/DDBJ databases">
        <authorList>
            <person name="Dougan E. K."/>
            <person name="Rhodes N."/>
            <person name="Thang M."/>
            <person name="Chan C."/>
        </authorList>
    </citation>
    <scope>NUCLEOTIDE SEQUENCE</scope>
</reference>
<comment type="caution">
    <text evidence="2">The sequence shown here is derived from an EMBL/GenBank/DDBJ whole genome shotgun (WGS) entry which is preliminary data.</text>
</comment>
<feature type="compositionally biased region" description="Basic and acidic residues" evidence="1">
    <location>
        <begin position="240"/>
        <end position="256"/>
    </location>
</feature>
<protein>
    <submittedName>
        <fullName evidence="2">Uncharacterized protein</fullName>
    </submittedName>
</protein>
<proteinExistence type="predicted"/>
<name>A0A813JER6_POLGL</name>
<feature type="region of interest" description="Disordered" evidence="1">
    <location>
        <begin position="81"/>
        <end position="104"/>
    </location>
</feature>
<evidence type="ECO:0000313" key="3">
    <source>
        <dbReference type="Proteomes" id="UP000626109"/>
    </source>
</evidence>
<gene>
    <name evidence="2" type="ORF">PGLA2088_LOCUS20706</name>
</gene>
<dbReference type="Proteomes" id="UP000626109">
    <property type="component" value="Unassembled WGS sequence"/>
</dbReference>
<organism evidence="2 3">
    <name type="scientific">Polarella glacialis</name>
    <name type="common">Dinoflagellate</name>
    <dbReference type="NCBI Taxonomy" id="89957"/>
    <lineage>
        <taxon>Eukaryota</taxon>
        <taxon>Sar</taxon>
        <taxon>Alveolata</taxon>
        <taxon>Dinophyceae</taxon>
        <taxon>Suessiales</taxon>
        <taxon>Suessiaceae</taxon>
        <taxon>Polarella</taxon>
    </lineage>
</organism>
<sequence length="408" mass="45704">MTLLGERPPRMASSSRESSEPAHRQRQGSSAAPSRMLMLRRRQHHKGPEELARCSRRETKRADPEDLDFAFKSLVMKHDRIRRAGTRGANSSRTASPSAEEEAIPKLSERCQFLQELIVLQESSLDRSVNGRRRRQIRDEQEKALPKPEVDGVWRRGPWDQLMGDRSRRIKEAAGAGDKALEVRKPLKEKAAALEVKPHASKESNPPPPVPSPEEPTAPPEPPGPPEPPPPPPMPSGWTDWRESSKSPKSCLRESQEPPPAPAERAFQPPAPPSVEPSQPGSRWGIGRAKKWLFFQGLKGLGRRAASVSASKVQPPKAPPTQQKKEDDECSSDPGRSGQSWCFPRSSKKVLTQVSSYEDPLREVEKEDPAIRALSLIAEVDQELELTRKCPLFEKRKIFRELQRSAPR</sequence>
<feature type="region of interest" description="Disordered" evidence="1">
    <location>
        <begin position="303"/>
        <end position="343"/>
    </location>
</feature>
<feature type="compositionally biased region" description="Basic and acidic residues" evidence="1">
    <location>
        <begin position="137"/>
        <end position="172"/>
    </location>
</feature>
<feature type="region of interest" description="Disordered" evidence="1">
    <location>
        <begin position="124"/>
        <end position="285"/>
    </location>
</feature>
<feature type="non-terminal residue" evidence="2">
    <location>
        <position position="408"/>
    </location>
</feature>
<feature type="region of interest" description="Disordered" evidence="1">
    <location>
        <begin position="1"/>
        <end position="67"/>
    </location>
</feature>
<evidence type="ECO:0000256" key="1">
    <source>
        <dbReference type="SAM" id="MobiDB-lite"/>
    </source>
</evidence>
<feature type="compositionally biased region" description="Pro residues" evidence="1">
    <location>
        <begin position="205"/>
        <end position="235"/>
    </location>
</feature>
<dbReference type="EMBL" id="CAJNNW010025672">
    <property type="protein sequence ID" value="CAE8678259.1"/>
    <property type="molecule type" value="Genomic_DNA"/>
</dbReference>
<dbReference type="AlphaFoldDB" id="A0A813JER6"/>
<feature type="compositionally biased region" description="Polar residues" evidence="1">
    <location>
        <begin position="88"/>
        <end position="97"/>
    </location>
</feature>
<accession>A0A813JER6</accession>
<feature type="compositionally biased region" description="Basic and acidic residues" evidence="1">
    <location>
        <begin position="179"/>
        <end position="202"/>
    </location>
</feature>